<comment type="function">
    <text evidence="8">Accessory subunit of potassium/sodium hyperpolarization-activated cyclic nucleotide-gated channel 3 (HCN3) up-regulating its cell-surface expression and current density without affecting its voltage dependence and kinetics.</text>
</comment>
<dbReference type="PANTHER" id="PTHR15859">
    <property type="entry name" value="SETA BINDING PROTEIN 1"/>
    <property type="match status" value="1"/>
</dbReference>
<evidence type="ECO:0000256" key="8">
    <source>
        <dbReference type="ARBA" id="ARBA00059269"/>
    </source>
</evidence>
<evidence type="ECO:0000256" key="9">
    <source>
        <dbReference type="ARBA" id="ARBA00065501"/>
    </source>
</evidence>
<feature type="compositionally biased region" description="Low complexity" evidence="11">
    <location>
        <begin position="822"/>
        <end position="846"/>
    </location>
</feature>
<keyword evidence="3" id="KW-1003">Cell membrane</keyword>
<comment type="subcellular location">
    <subcellularLocation>
        <location evidence="1">Cell membrane</location>
    </subcellularLocation>
</comment>
<name>A0A182V5D0_ANOME</name>
<feature type="domain" description="BTB" evidence="12">
    <location>
        <begin position="9"/>
        <end position="78"/>
    </location>
</feature>
<evidence type="ECO:0000256" key="3">
    <source>
        <dbReference type="ARBA" id="ARBA00022475"/>
    </source>
</evidence>
<feature type="compositionally biased region" description="Gly residues" evidence="11">
    <location>
        <begin position="246"/>
        <end position="262"/>
    </location>
</feature>
<dbReference type="RefSeq" id="XP_041760873.1">
    <property type="nucleotide sequence ID" value="XM_041904939.1"/>
</dbReference>
<dbReference type="CDD" id="cd18363">
    <property type="entry name" value="BTB_POZ_KCTD3-like"/>
    <property type="match status" value="1"/>
</dbReference>
<dbReference type="InterPro" id="IPR011333">
    <property type="entry name" value="SKP1/BTB/POZ_sf"/>
</dbReference>
<dbReference type="Gene3D" id="3.30.710.10">
    <property type="entry name" value="Potassium Channel Kv1.1, Chain A"/>
    <property type="match status" value="1"/>
</dbReference>
<protein>
    <recommendedName>
        <fullName evidence="10">BTB/POZ domain-containing protein KCTD3</fullName>
    </recommendedName>
</protein>
<feature type="region of interest" description="Disordered" evidence="11">
    <location>
        <begin position="822"/>
        <end position="852"/>
    </location>
</feature>
<dbReference type="PROSITE" id="PS50097">
    <property type="entry name" value="BTB"/>
    <property type="match status" value="1"/>
</dbReference>
<evidence type="ECO:0000259" key="12">
    <source>
        <dbReference type="PROSITE" id="PS50097"/>
    </source>
</evidence>
<dbReference type="InterPro" id="IPR000210">
    <property type="entry name" value="BTB/POZ_dom"/>
</dbReference>
<dbReference type="SMART" id="SM00320">
    <property type="entry name" value="WD40"/>
    <property type="match status" value="2"/>
</dbReference>
<evidence type="ECO:0000256" key="1">
    <source>
        <dbReference type="ARBA" id="ARBA00004236"/>
    </source>
</evidence>
<dbReference type="SUPFAM" id="SSF54695">
    <property type="entry name" value="POZ domain"/>
    <property type="match status" value="1"/>
</dbReference>
<keyword evidence="7" id="KW-0472">Membrane</keyword>
<keyword evidence="6" id="KW-0677">Repeat</keyword>
<accession>A0A182V5D0</accession>
<dbReference type="GeneID" id="121587789"/>
<dbReference type="VEuPathDB" id="VectorBase:AMEM21_014501"/>
<dbReference type="PANTHER" id="PTHR15859:SF1">
    <property type="entry name" value="BTB DOMAIN-CONTAINING PROTEIN"/>
    <property type="match status" value="1"/>
</dbReference>
<dbReference type="GO" id="GO:0005886">
    <property type="term" value="C:plasma membrane"/>
    <property type="evidence" value="ECO:0007669"/>
    <property type="project" value="UniProtKB-SubCell"/>
</dbReference>
<dbReference type="AlphaFoldDB" id="A0A182V5D0"/>
<dbReference type="STRING" id="30066.A0A182V5D0"/>
<evidence type="ECO:0000256" key="2">
    <source>
        <dbReference type="ARBA" id="ARBA00009572"/>
    </source>
</evidence>
<dbReference type="InterPro" id="IPR001680">
    <property type="entry name" value="WD40_rpt"/>
</dbReference>
<dbReference type="FunFam" id="2.130.10.10:FF:000205">
    <property type="entry name" value="BTB/POZ domain-containing protein KCTD3 isoform X1"/>
    <property type="match status" value="1"/>
</dbReference>
<feature type="compositionally biased region" description="Polar residues" evidence="11">
    <location>
        <begin position="161"/>
        <end position="195"/>
    </location>
</feature>
<organism evidence="13 14">
    <name type="scientific">Anopheles merus</name>
    <name type="common">Mosquito</name>
    <dbReference type="NCBI Taxonomy" id="30066"/>
    <lineage>
        <taxon>Eukaryota</taxon>
        <taxon>Metazoa</taxon>
        <taxon>Ecdysozoa</taxon>
        <taxon>Arthropoda</taxon>
        <taxon>Hexapoda</taxon>
        <taxon>Insecta</taxon>
        <taxon>Pterygota</taxon>
        <taxon>Neoptera</taxon>
        <taxon>Endopterygota</taxon>
        <taxon>Diptera</taxon>
        <taxon>Nematocera</taxon>
        <taxon>Culicoidea</taxon>
        <taxon>Culicidae</taxon>
        <taxon>Anophelinae</taxon>
        <taxon>Anopheles</taxon>
    </lineage>
</organism>
<keyword evidence="5" id="KW-0853">WD repeat</keyword>
<dbReference type="InterPro" id="IPR003131">
    <property type="entry name" value="T1-type_BTB"/>
</dbReference>
<feature type="compositionally biased region" description="Low complexity" evidence="11">
    <location>
        <begin position="131"/>
        <end position="160"/>
    </location>
</feature>
<evidence type="ECO:0000256" key="6">
    <source>
        <dbReference type="ARBA" id="ARBA00022737"/>
    </source>
</evidence>
<evidence type="ECO:0000313" key="13">
    <source>
        <dbReference type="EnsemblMetazoa" id="AMEM009137-PA"/>
    </source>
</evidence>
<keyword evidence="4" id="KW-0597">Phosphoprotein</keyword>
<dbReference type="Gene3D" id="2.130.10.10">
    <property type="entry name" value="YVTN repeat-like/Quinoprotein amine dehydrogenase"/>
    <property type="match status" value="1"/>
</dbReference>
<feature type="region of interest" description="Disordered" evidence="11">
    <location>
        <begin position="131"/>
        <end position="295"/>
    </location>
</feature>
<dbReference type="Proteomes" id="UP000075903">
    <property type="component" value="Unassembled WGS sequence"/>
</dbReference>
<evidence type="ECO:0000313" key="14">
    <source>
        <dbReference type="Proteomes" id="UP000075903"/>
    </source>
</evidence>
<dbReference type="Pfam" id="PF02214">
    <property type="entry name" value="BTB_2"/>
    <property type="match status" value="1"/>
</dbReference>
<dbReference type="SUPFAM" id="SSF50978">
    <property type="entry name" value="WD40 repeat-like"/>
    <property type="match status" value="1"/>
</dbReference>
<dbReference type="GO" id="GO:0051260">
    <property type="term" value="P:protein homooligomerization"/>
    <property type="evidence" value="ECO:0007669"/>
    <property type="project" value="InterPro"/>
</dbReference>
<evidence type="ECO:0000256" key="5">
    <source>
        <dbReference type="ARBA" id="ARBA00022574"/>
    </source>
</evidence>
<reference evidence="13" key="1">
    <citation type="submission" date="2020-05" db="UniProtKB">
        <authorList>
            <consortium name="EnsemblMetazoa"/>
        </authorList>
    </citation>
    <scope>IDENTIFICATION</scope>
    <source>
        <strain evidence="13">MAF</strain>
    </source>
</reference>
<keyword evidence="14" id="KW-1185">Reference proteome</keyword>
<dbReference type="EnsemblMetazoa" id="AMEM009137-RA">
    <property type="protein sequence ID" value="AMEM009137-PA"/>
    <property type="gene ID" value="AMEM009137"/>
</dbReference>
<comment type="subunit">
    <text evidence="9">Interacts with HCN3.</text>
</comment>
<evidence type="ECO:0000256" key="7">
    <source>
        <dbReference type="ARBA" id="ARBA00023136"/>
    </source>
</evidence>
<feature type="compositionally biased region" description="Polar residues" evidence="11">
    <location>
        <begin position="281"/>
        <end position="291"/>
    </location>
</feature>
<comment type="similarity">
    <text evidence="2">Belongs to the KCTD3 family.</text>
</comment>
<evidence type="ECO:0000256" key="11">
    <source>
        <dbReference type="SAM" id="MobiDB-lite"/>
    </source>
</evidence>
<dbReference type="InterPro" id="IPR015943">
    <property type="entry name" value="WD40/YVTN_repeat-like_dom_sf"/>
</dbReference>
<evidence type="ECO:0000256" key="10">
    <source>
        <dbReference type="ARBA" id="ARBA00073141"/>
    </source>
</evidence>
<dbReference type="VEuPathDB" id="VectorBase:AMEM009137"/>
<dbReference type="FunFam" id="3.30.710.10:FF:000038">
    <property type="entry name" value="BTB/POZ domain-containing protein KCTD3 isoform X1"/>
    <property type="match status" value="1"/>
</dbReference>
<evidence type="ECO:0000256" key="4">
    <source>
        <dbReference type="ARBA" id="ARBA00022553"/>
    </source>
</evidence>
<proteinExistence type="inferred from homology"/>
<dbReference type="SMART" id="SM00225">
    <property type="entry name" value="BTB"/>
    <property type="match status" value="1"/>
</dbReference>
<dbReference type="InterPro" id="IPR036322">
    <property type="entry name" value="WD40_repeat_dom_sf"/>
</dbReference>
<sequence>MAYTNNVGDIVHLNVGGTRFSTSRQTLTWVPDTFFTSLLNGRISSLRDETDAIFIDRDPKLFSLVLNYLRTKEIDIKSVDIRVLRHEAEFYNIAPLIKRLMLCEEMDQSSCGDVLFYGYLPAPNIPIQEISNGSSGSSGSSISAGTATTGSYTSATSSSTQQGKSDSMPGPSSSQQRHQQPNSNATAPPSYNPNVPGSAAGTGSICQSNPRPGSMVRVPELSQGAPGPSTSGSGGNGSVGAAGTSGSSGGGGNGGAGSGGSGSSRHAGHSRNSSWDLRVSYSGNGNRNSQWMPGHSRTASLDMMRHSRNSSVDLNKYIRNEVGLLFGPGTTGAGWADPMRVQIIKAHHNWISVAYAHFVTCYRLKDYSGWQQIFVSPYIETTIERIAINAKMNLATSAGEQSHSKMVAISYGSQIRLWGISEDGSKAEVGTFNLHVRVEYLFFIGSQLVALSSSGKIGVWHAMTQHWQIQDLVPILSFDTAGSFLLLGCNNGSIYYIDMQKFPLRMKDNDLLVTELYKDPSNDHITAISVYLTPKTTSLSGNWIEIAYGTRSGSVRVIVQHPETVGHGPQLFQTFTVHQSPVTKVTLSEKFLISVCSEYNHVRTWQVPRFRGMISTQPGSTPEASFKIVSLEAVDSTFSYSAGNDFGPFGEQDDEQIFVQKVVPDTDQLYVRLASNGDRVCLIRSVDGTTITSFCVHECEGSRMGSRPRRFILSGHCNGAIQMWDLTTALEISKKKDQPKRTVGGPTADELIRELDQCDLSNSHCSTPCMSPCPSAFSGSMMEANTVGRLKPFNVAFLNQSAAAAAAAMGVGGSQAVPAQGPGAMGAAGAAVGAAAAPQQPTMAAQHSNQPN</sequence>
<dbReference type="InterPro" id="IPR047876">
    <property type="entry name" value="SHKBP1/KCTD3"/>
</dbReference>